<comment type="caution">
    <text evidence="2">The sequence shown here is derived from an EMBL/GenBank/DDBJ whole genome shotgun (WGS) entry which is preliminary data.</text>
</comment>
<keyword evidence="3" id="KW-1185">Reference proteome</keyword>
<gene>
    <name evidence="2" type="ORF">E0H45_37840</name>
</gene>
<dbReference type="OrthoDB" id="3826540at2"/>
<sequence length="160" mass="17451">MSEPDDQVDLNVLKAPLPPRGERDPLQRLRFQLLGYATALAVLVTLTPTWLTREYSRGSLHLYTGFGMARDATILGSAANLLFIAYVVLVLVALATPTKIAAFACAYAGLVDTIVIMLLKPEGSRQTEIAWTGAPILALGLWLLLAVINTIGWFETRPRS</sequence>
<keyword evidence="1" id="KW-0812">Transmembrane</keyword>
<dbReference type="AlphaFoldDB" id="A0A4R0GXT3"/>
<dbReference type="EMBL" id="SJJZ01000005">
    <property type="protein sequence ID" value="TCC02787.1"/>
    <property type="molecule type" value="Genomic_DNA"/>
</dbReference>
<feature type="transmembrane region" description="Helical" evidence="1">
    <location>
        <begin position="33"/>
        <end position="51"/>
    </location>
</feature>
<name>A0A4R0GXT3_9ACTN</name>
<feature type="transmembrane region" description="Helical" evidence="1">
    <location>
        <begin position="72"/>
        <end position="94"/>
    </location>
</feature>
<feature type="transmembrane region" description="Helical" evidence="1">
    <location>
        <begin position="100"/>
        <end position="119"/>
    </location>
</feature>
<dbReference type="Proteomes" id="UP000292346">
    <property type="component" value="Unassembled WGS sequence"/>
</dbReference>
<keyword evidence="1" id="KW-0472">Membrane</keyword>
<proteinExistence type="predicted"/>
<accession>A0A4R0GXT3</accession>
<protein>
    <submittedName>
        <fullName evidence="2">Uncharacterized protein</fullName>
    </submittedName>
</protein>
<reference evidence="2 3" key="1">
    <citation type="submission" date="2019-02" db="EMBL/GenBank/DDBJ databases">
        <title>Kribbella capetownensis sp. nov. and Kribbella speibonae sp. nov., isolated from soil.</title>
        <authorList>
            <person name="Curtis S.M."/>
            <person name="Norton I."/>
            <person name="Everest G.J."/>
            <person name="Meyers P.R."/>
        </authorList>
    </citation>
    <scope>NUCLEOTIDE SEQUENCE [LARGE SCALE GENOMIC DNA]</scope>
    <source>
        <strain evidence="2 3">KCTC 29219</strain>
    </source>
</reference>
<dbReference type="RefSeq" id="WP_131346796.1">
    <property type="nucleotide sequence ID" value="NZ_SJJZ01000005.1"/>
</dbReference>
<keyword evidence="1" id="KW-1133">Transmembrane helix</keyword>
<evidence type="ECO:0000256" key="1">
    <source>
        <dbReference type="SAM" id="Phobius"/>
    </source>
</evidence>
<evidence type="ECO:0000313" key="2">
    <source>
        <dbReference type="EMBL" id="TCC02787.1"/>
    </source>
</evidence>
<feature type="transmembrane region" description="Helical" evidence="1">
    <location>
        <begin position="131"/>
        <end position="154"/>
    </location>
</feature>
<organism evidence="2 3">
    <name type="scientific">Kribbella soli</name>
    <dbReference type="NCBI Taxonomy" id="1124743"/>
    <lineage>
        <taxon>Bacteria</taxon>
        <taxon>Bacillati</taxon>
        <taxon>Actinomycetota</taxon>
        <taxon>Actinomycetes</taxon>
        <taxon>Propionibacteriales</taxon>
        <taxon>Kribbellaceae</taxon>
        <taxon>Kribbella</taxon>
    </lineage>
</organism>
<evidence type="ECO:0000313" key="3">
    <source>
        <dbReference type="Proteomes" id="UP000292346"/>
    </source>
</evidence>